<organism evidence="3 4">
    <name type="scientific">Eubacterium segne</name>
    <dbReference type="NCBI Taxonomy" id="2763045"/>
    <lineage>
        <taxon>Bacteria</taxon>
        <taxon>Bacillati</taxon>
        <taxon>Bacillota</taxon>
        <taxon>Clostridia</taxon>
        <taxon>Eubacteriales</taxon>
        <taxon>Eubacteriaceae</taxon>
        <taxon>Eubacterium</taxon>
    </lineage>
</organism>
<protein>
    <submittedName>
        <fullName evidence="3">Cell wall hydrolase</fullName>
    </submittedName>
</protein>
<keyword evidence="3" id="KW-0378">Hydrolase</keyword>
<accession>A0ABR7F5S1</accession>
<dbReference type="Gene3D" id="1.10.10.2520">
    <property type="entry name" value="Cell wall hydrolase SleB, domain 1"/>
    <property type="match status" value="1"/>
</dbReference>
<dbReference type="Pfam" id="PF07486">
    <property type="entry name" value="Hydrolase_2"/>
    <property type="match status" value="1"/>
</dbReference>
<feature type="signal peptide" evidence="1">
    <location>
        <begin position="1"/>
        <end position="25"/>
    </location>
</feature>
<dbReference type="InterPro" id="IPR008964">
    <property type="entry name" value="Invasin/intimin_cell_adhesion"/>
</dbReference>
<evidence type="ECO:0000313" key="3">
    <source>
        <dbReference type="EMBL" id="MBC5668946.1"/>
    </source>
</evidence>
<gene>
    <name evidence="3" type="ORF">H8S00_13340</name>
</gene>
<evidence type="ECO:0000259" key="2">
    <source>
        <dbReference type="Pfam" id="PF07486"/>
    </source>
</evidence>
<evidence type="ECO:0000313" key="4">
    <source>
        <dbReference type="Proteomes" id="UP000597877"/>
    </source>
</evidence>
<dbReference type="EMBL" id="JACOOZ010000012">
    <property type="protein sequence ID" value="MBC5668946.1"/>
    <property type="molecule type" value="Genomic_DNA"/>
</dbReference>
<feature type="chain" id="PRO_5047012850" evidence="1">
    <location>
        <begin position="26"/>
        <end position="247"/>
    </location>
</feature>
<dbReference type="GO" id="GO:0016787">
    <property type="term" value="F:hydrolase activity"/>
    <property type="evidence" value="ECO:0007669"/>
    <property type="project" value="UniProtKB-KW"/>
</dbReference>
<feature type="domain" description="Cell wall hydrolase SleB" evidence="2">
    <location>
        <begin position="142"/>
        <end position="213"/>
    </location>
</feature>
<dbReference type="Gene3D" id="2.60.40.1080">
    <property type="match status" value="1"/>
</dbReference>
<keyword evidence="1" id="KW-0732">Signal</keyword>
<dbReference type="InterPro" id="IPR042047">
    <property type="entry name" value="SleB_dom1"/>
</dbReference>
<proteinExistence type="predicted"/>
<reference evidence="3 4" key="1">
    <citation type="submission" date="2020-08" db="EMBL/GenBank/DDBJ databases">
        <title>Genome public.</title>
        <authorList>
            <person name="Liu C."/>
            <person name="Sun Q."/>
        </authorList>
    </citation>
    <scope>NUCLEOTIDE SEQUENCE [LARGE SCALE GENOMIC DNA]</scope>
    <source>
        <strain evidence="3 4">BX4</strain>
    </source>
</reference>
<dbReference type="InterPro" id="IPR011105">
    <property type="entry name" value="Cell_wall_hydrolase_SleB"/>
</dbReference>
<keyword evidence="4" id="KW-1185">Reference proteome</keyword>
<sequence>MKSKIYGLLLASLMIVTLCPLSVSAKSVNNKAKTVTVSQTNDVITVSKNVKVNSTFSSPKALGIKKAKLKRLYNIVSDNTKVATVTAAGTVKGIKKGATTITLTSKADGSVYAKINVNVKNRYNKQKLRLMSAIIYAEAGSECYAGKKAVGIVIMNRVRSKDFPGTLKKVIYQPGQFGPVRNGSLKKALKLYDEGRLNKKCIKAAKATLNGDRVVTYKNVKTDMSSYLFFSGYVSGMRLQIQGHQFK</sequence>
<dbReference type="Proteomes" id="UP000597877">
    <property type="component" value="Unassembled WGS sequence"/>
</dbReference>
<evidence type="ECO:0000256" key="1">
    <source>
        <dbReference type="SAM" id="SignalP"/>
    </source>
</evidence>
<name>A0ABR7F5S1_9FIRM</name>
<dbReference type="RefSeq" id="WP_118589557.1">
    <property type="nucleotide sequence ID" value="NZ_JACOOZ010000012.1"/>
</dbReference>
<dbReference type="SUPFAM" id="SSF49373">
    <property type="entry name" value="Invasin/intimin cell-adhesion fragments"/>
    <property type="match status" value="1"/>
</dbReference>
<comment type="caution">
    <text evidence="3">The sequence shown here is derived from an EMBL/GenBank/DDBJ whole genome shotgun (WGS) entry which is preliminary data.</text>
</comment>